<comment type="caution">
    <text evidence="2">The sequence shown here is derived from an EMBL/GenBank/DDBJ whole genome shotgun (WGS) entry which is preliminary data.</text>
</comment>
<feature type="transmembrane region" description="Helical" evidence="1">
    <location>
        <begin position="15"/>
        <end position="38"/>
    </location>
</feature>
<organism evidence="2 3">
    <name type="scientific">Parapedobacter defluvii</name>
    <dbReference type="NCBI Taxonomy" id="2045106"/>
    <lineage>
        <taxon>Bacteria</taxon>
        <taxon>Pseudomonadati</taxon>
        <taxon>Bacteroidota</taxon>
        <taxon>Sphingobacteriia</taxon>
        <taxon>Sphingobacteriales</taxon>
        <taxon>Sphingobacteriaceae</taxon>
        <taxon>Parapedobacter</taxon>
    </lineage>
</organism>
<accession>A0ABQ1LGA3</accession>
<name>A0ABQ1LGA3_9SPHI</name>
<evidence type="ECO:0000256" key="1">
    <source>
        <dbReference type="SAM" id="Phobius"/>
    </source>
</evidence>
<keyword evidence="3" id="KW-1185">Reference proteome</keyword>
<dbReference type="RefSeq" id="WP_188749132.1">
    <property type="nucleotide sequence ID" value="NZ_BMIK01000003.1"/>
</dbReference>
<keyword evidence="1" id="KW-1133">Transmembrane helix</keyword>
<keyword evidence="1" id="KW-0472">Membrane</keyword>
<proteinExistence type="predicted"/>
<sequence length="84" mass="9448">MKKTAKQFDVTAEHYYVPAALFLLNINVVHLIYAYATFPMENRWEQLTLISFAAIALTGSIVAKNKLCLLGAMAFYLFVLIAAF</sequence>
<protein>
    <submittedName>
        <fullName evidence="2">Uncharacterized protein</fullName>
    </submittedName>
</protein>
<keyword evidence="1" id="KW-0812">Transmembrane</keyword>
<reference evidence="3" key="1">
    <citation type="journal article" date="2019" name="Int. J. Syst. Evol. Microbiol.">
        <title>The Global Catalogue of Microorganisms (GCM) 10K type strain sequencing project: providing services to taxonomists for standard genome sequencing and annotation.</title>
        <authorList>
            <consortium name="The Broad Institute Genomics Platform"/>
            <consortium name="The Broad Institute Genome Sequencing Center for Infectious Disease"/>
            <person name="Wu L."/>
            <person name="Ma J."/>
        </authorList>
    </citation>
    <scope>NUCLEOTIDE SEQUENCE [LARGE SCALE GENOMIC DNA]</scope>
    <source>
        <strain evidence="3">CGMCC 1.15342</strain>
    </source>
</reference>
<evidence type="ECO:0000313" key="2">
    <source>
        <dbReference type="EMBL" id="GGC24086.1"/>
    </source>
</evidence>
<dbReference type="EMBL" id="BMIK01000003">
    <property type="protein sequence ID" value="GGC24086.1"/>
    <property type="molecule type" value="Genomic_DNA"/>
</dbReference>
<evidence type="ECO:0000313" key="3">
    <source>
        <dbReference type="Proteomes" id="UP000597338"/>
    </source>
</evidence>
<gene>
    <name evidence="2" type="ORF">GCM10011386_15080</name>
</gene>
<dbReference type="Proteomes" id="UP000597338">
    <property type="component" value="Unassembled WGS sequence"/>
</dbReference>
<feature type="transmembrane region" description="Helical" evidence="1">
    <location>
        <begin position="44"/>
        <end position="62"/>
    </location>
</feature>